<gene>
    <name evidence="7" type="ORF">M153_18500010152</name>
</gene>
<feature type="transmembrane region" description="Helical" evidence="6">
    <location>
        <begin position="524"/>
        <end position="544"/>
    </location>
</feature>
<evidence type="ECO:0000256" key="1">
    <source>
        <dbReference type="ARBA" id="ARBA00004141"/>
    </source>
</evidence>
<proteinExistence type="predicted"/>
<sequence length="548" mass="63496">MTDYIPRYARDKTVLRGRIHQIACYISIIWLAIYLLNVAYKAVFVRKKSRQKKILQFEQIQNDTSKEIIYGTISKILILSTQAVLYGCSSLYHLNNYNKWLQKLDHFCIFLFISSVHTSVLLGMKKKKKMEKKKINLPTANELLFKLHPNPFSINSPMRNSKDGKQDIDLSQSKVSLTSESNTSFFVEHKNPFVQKTITKEIENNETFEKSDDKKRDILESSFFDSSFPNMTQDRSRFDLSRTQDRSRLDLAQDKSRLDLAQDRSRLDLAQDKSRLDLAQDRSRFDLSRTQDKSRLDLAQDRSRSDLAQDKSRFDLSRTQDKSQLDPAGPQSDKTTDLSVASTLSSTGSYDDETTTEIERTQNEEEKSDESSSSFDPSLDTTVFPTEISLDDSVKKNSVLNGKSEEKDDTQEDTFYRKQDCTKFLQKQEVMEIIPVRWPLSVTWAFCLFGFLKIMIQKEINELIDVPIYILHGLHFVFTCQFKMFPKTIVSSFILGGFCYILGGILFGLEFPNFDNKIFGFHEFFHVMTVLGNTCFLVPIIFNWELIE</sequence>
<reference evidence="7 8" key="1">
    <citation type="submission" date="2015-07" db="EMBL/GenBank/DDBJ databases">
        <title>The genome of Pseudoloma neurophilia, a relevant intracellular parasite of the zebrafish.</title>
        <authorList>
            <person name="Ndikumana S."/>
            <person name="Pelin A."/>
            <person name="Sanders J."/>
            <person name="Corradi N."/>
        </authorList>
    </citation>
    <scope>NUCLEOTIDE SEQUENCE [LARGE SCALE GENOMIC DNA]</scope>
    <source>
        <strain evidence="7 8">MK1</strain>
    </source>
</reference>
<dbReference type="VEuPathDB" id="MicrosporidiaDB:M153_18500010152"/>
<keyword evidence="8" id="KW-1185">Reference proteome</keyword>
<dbReference type="InterPro" id="IPR004254">
    <property type="entry name" value="AdipoR/HlyIII-related"/>
</dbReference>
<evidence type="ECO:0000256" key="5">
    <source>
        <dbReference type="SAM" id="MobiDB-lite"/>
    </source>
</evidence>
<dbReference type="GO" id="GO:0016020">
    <property type="term" value="C:membrane"/>
    <property type="evidence" value="ECO:0007669"/>
    <property type="project" value="UniProtKB-SubCell"/>
</dbReference>
<feature type="compositionally biased region" description="Basic and acidic residues" evidence="5">
    <location>
        <begin position="296"/>
        <end position="324"/>
    </location>
</feature>
<feature type="transmembrane region" description="Helical" evidence="6">
    <location>
        <begin position="104"/>
        <end position="124"/>
    </location>
</feature>
<keyword evidence="3 6" id="KW-1133">Transmembrane helix</keyword>
<evidence type="ECO:0000313" key="7">
    <source>
        <dbReference type="EMBL" id="KRH94645.1"/>
    </source>
</evidence>
<dbReference type="AlphaFoldDB" id="A0A0R0M3E8"/>
<dbReference type="Proteomes" id="UP000051530">
    <property type="component" value="Unassembled WGS sequence"/>
</dbReference>
<evidence type="ECO:0000313" key="8">
    <source>
        <dbReference type="Proteomes" id="UP000051530"/>
    </source>
</evidence>
<evidence type="ECO:0000256" key="2">
    <source>
        <dbReference type="ARBA" id="ARBA00022692"/>
    </source>
</evidence>
<evidence type="ECO:0000256" key="4">
    <source>
        <dbReference type="ARBA" id="ARBA00023136"/>
    </source>
</evidence>
<comment type="caution">
    <text evidence="7">The sequence shown here is derived from an EMBL/GenBank/DDBJ whole genome shotgun (WGS) entry which is preliminary data.</text>
</comment>
<feature type="compositionally biased region" description="Polar residues" evidence="5">
    <location>
        <begin position="337"/>
        <end position="349"/>
    </location>
</feature>
<evidence type="ECO:0000256" key="6">
    <source>
        <dbReference type="SAM" id="Phobius"/>
    </source>
</evidence>
<feature type="region of interest" description="Disordered" evidence="5">
    <location>
        <begin position="296"/>
        <end position="379"/>
    </location>
</feature>
<dbReference type="EMBL" id="LGUB01000047">
    <property type="protein sequence ID" value="KRH94645.1"/>
    <property type="molecule type" value="Genomic_DNA"/>
</dbReference>
<evidence type="ECO:0000256" key="3">
    <source>
        <dbReference type="ARBA" id="ARBA00022989"/>
    </source>
</evidence>
<keyword evidence="2 6" id="KW-0812">Transmembrane</keyword>
<feature type="transmembrane region" description="Helical" evidence="6">
    <location>
        <begin position="20"/>
        <end position="43"/>
    </location>
</feature>
<organism evidence="7 8">
    <name type="scientific">Pseudoloma neurophilia</name>
    <dbReference type="NCBI Taxonomy" id="146866"/>
    <lineage>
        <taxon>Eukaryota</taxon>
        <taxon>Fungi</taxon>
        <taxon>Fungi incertae sedis</taxon>
        <taxon>Microsporidia</taxon>
        <taxon>Pseudoloma</taxon>
    </lineage>
</organism>
<protein>
    <submittedName>
        <fullName evidence="7">Hemolysin III-like putative integral membrane protein</fullName>
    </submittedName>
</protein>
<feature type="transmembrane region" description="Helical" evidence="6">
    <location>
        <begin position="492"/>
        <end position="512"/>
    </location>
</feature>
<name>A0A0R0M3E8_9MICR</name>
<feature type="transmembrane region" description="Helical" evidence="6">
    <location>
        <begin position="68"/>
        <end position="92"/>
    </location>
</feature>
<dbReference type="OrthoDB" id="529367at2759"/>
<accession>A0A0R0M3E8</accession>
<keyword evidence="4 6" id="KW-0472">Membrane</keyword>
<comment type="subcellular location">
    <subcellularLocation>
        <location evidence="1">Membrane</location>
        <topology evidence="1">Multi-pass membrane protein</topology>
    </subcellularLocation>
</comment>
<dbReference type="Pfam" id="PF03006">
    <property type="entry name" value="HlyIII"/>
    <property type="match status" value="2"/>
</dbReference>